<sequence length="75" mass="8748">MKIMYITYQQGRRKSIIKEGVDILMSDVKISPVKQIKKLEVTNVTSNSDNKINEEITGFFINAVHKNYLANRLRY</sequence>
<reference evidence="1 2" key="1">
    <citation type="submission" date="2016-10" db="EMBL/GenBank/DDBJ databases">
        <authorList>
            <person name="de Groot N.N."/>
        </authorList>
    </citation>
    <scope>NUCLEOTIDE SEQUENCE [LARGE SCALE GENOMIC DNA]</scope>
    <source>
        <strain evidence="1 2">DSM 12992</strain>
    </source>
</reference>
<dbReference type="EMBL" id="FOMG01000001">
    <property type="protein sequence ID" value="SFC16292.1"/>
    <property type="molecule type" value="Genomic_DNA"/>
</dbReference>
<accession>A0A1I1GYD4</accession>
<evidence type="ECO:0000313" key="2">
    <source>
        <dbReference type="Proteomes" id="UP000199263"/>
    </source>
</evidence>
<evidence type="ECO:0000313" key="1">
    <source>
        <dbReference type="EMBL" id="SFC16292.1"/>
    </source>
</evidence>
<organism evidence="1 2">
    <name type="scientific">Clostridium uliginosum</name>
    <dbReference type="NCBI Taxonomy" id="119641"/>
    <lineage>
        <taxon>Bacteria</taxon>
        <taxon>Bacillati</taxon>
        <taxon>Bacillota</taxon>
        <taxon>Clostridia</taxon>
        <taxon>Eubacteriales</taxon>
        <taxon>Clostridiaceae</taxon>
        <taxon>Clostridium</taxon>
    </lineage>
</organism>
<keyword evidence="2" id="KW-1185">Reference proteome</keyword>
<protein>
    <submittedName>
        <fullName evidence="1">Uncharacterized protein</fullName>
    </submittedName>
</protein>
<dbReference type="RefSeq" id="WP_090087543.1">
    <property type="nucleotide sequence ID" value="NZ_FOMG01000001.1"/>
</dbReference>
<dbReference type="Proteomes" id="UP000199263">
    <property type="component" value="Unassembled WGS sequence"/>
</dbReference>
<dbReference type="AlphaFoldDB" id="A0A1I1GYD4"/>
<dbReference type="OrthoDB" id="1920222at2"/>
<name>A0A1I1GYD4_9CLOT</name>
<gene>
    <name evidence="1" type="ORF">SAMN05421842_10195</name>
</gene>
<proteinExistence type="predicted"/>